<protein>
    <recommendedName>
        <fullName evidence="3">Ankyrin repeat domain-containing protein</fullName>
    </recommendedName>
</protein>
<dbReference type="GO" id="GO:0046513">
    <property type="term" value="P:ceramide biosynthetic process"/>
    <property type="evidence" value="ECO:0007669"/>
    <property type="project" value="TreeGrafter"/>
</dbReference>
<dbReference type="GO" id="GO:0016020">
    <property type="term" value="C:membrane"/>
    <property type="evidence" value="ECO:0007669"/>
    <property type="project" value="TreeGrafter"/>
</dbReference>
<proteinExistence type="predicted"/>
<evidence type="ECO:0000313" key="2">
    <source>
        <dbReference type="Proteomes" id="UP001165080"/>
    </source>
</evidence>
<dbReference type="AlphaFoldDB" id="A0A9W6C0J3"/>
<gene>
    <name evidence="1" type="primary">PLEST008110</name>
    <name evidence="1" type="ORF">PLESTB_001689800</name>
</gene>
<name>A0A9W6C0J3_9CHLO</name>
<organism evidence="1 2">
    <name type="scientific">Pleodorina starrii</name>
    <dbReference type="NCBI Taxonomy" id="330485"/>
    <lineage>
        <taxon>Eukaryota</taxon>
        <taxon>Viridiplantae</taxon>
        <taxon>Chlorophyta</taxon>
        <taxon>core chlorophytes</taxon>
        <taxon>Chlorophyceae</taxon>
        <taxon>CS clade</taxon>
        <taxon>Chlamydomonadales</taxon>
        <taxon>Volvocaceae</taxon>
        <taxon>Pleodorina</taxon>
    </lineage>
</organism>
<dbReference type="EMBL" id="BRXU01000039">
    <property type="protein sequence ID" value="GLC60906.1"/>
    <property type="molecule type" value="Genomic_DNA"/>
</dbReference>
<dbReference type="GO" id="GO:0030149">
    <property type="term" value="P:sphingolipid catabolic process"/>
    <property type="evidence" value="ECO:0007669"/>
    <property type="project" value="TreeGrafter"/>
</dbReference>
<dbReference type="PANTHER" id="PTHR12393">
    <property type="entry name" value="SPHINGOMYELIN PHOSPHODIESTERASE RELATED"/>
    <property type="match status" value="1"/>
</dbReference>
<reference evidence="1 2" key="1">
    <citation type="journal article" date="2023" name="Commun. Biol.">
        <title>Reorganization of the ancestral sex-determining regions during the evolution of trioecy in Pleodorina starrii.</title>
        <authorList>
            <person name="Takahashi K."/>
            <person name="Suzuki S."/>
            <person name="Kawai-Toyooka H."/>
            <person name="Yamamoto K."/>
            <person name="Hamaji T."/>
            <person name="Ootsuki R."/>
            <person name="Yamaguchi H."/>
            <person name="Kawachi M."/>
            <person name="Higashiyama T."/>
            <person name="Nozaki H."/>
        </authorList>
    </citation>
    <scope>NUCLEOTIDE SEQUENCE [LARGE SCALE GENOMIC DNA]</scope>
    <source>
        <strain evidence="1 2">NIES-4479</strain>
    </source>
</reference>
<keyword evidence="2" id="KW-1185">Reference proteome</keyword>
<dbReference type="Proteomes" id="UP001165080">
    <property type="component" value="Unassembled WGS sequence"/>
</dbReference>
<evidence type="ECO:0008006" key="3">
    <source>
        <dbReference type="Google" id="ProtNLM"/>
    </source>
</evidence>
<dbReference type="Gene3D" id="1.25.40.20">
    <property type="entry name" value="Ankyrin repeat-containing domain"/>
    <property type="match status" value="2"/>
</dbReference>
<dbReference type="PANTHER" id="PTHR12393:SF6">
    <property type="entry name" value="SPHINGOMYELIN PHOSPHODIESTERASE 2"/>
    <property type="match status" value="1"/>
</dbReference>
<dbReference type="GO" id="GO:0004620">
    <property type="term" value="F:phospholipase activity"/>
    <property type="evidence" value="ECO:0007669"/>
    <property type="project" value="TreeGrafter"/>
</dbReference>
<dbReference type="SUPFAM" id="SSF140860">
    <property type="entry name" value="Pseudo ankyrin repeat-like"/>
    <property type="match status" value="1"/>
</dbReference>
<evidence type="ECO:0000313" key="1">
    <source>
        <dbReference type="EMBL" id="GLC60906.1"/>
    </source>
</evidence>
<sequence length="672" mass="69472">MELTNYAQGSRQPTDSFPVRNCGLATDVQSAEAQPIGVDIFVLLPHDVVDHIARLLPPNEVACTLRLVSRAAAANLCRFTSVTLSQPSPTHAFAWRWAAPGALRGLTFRHRLHLLCLTAASGSLTNLELASEACGCILRVEALEAAAAAAQLPACEWMHLHGWSWGDALASAARAGHRQVCAWLLERGCPWDECALPAAAAGGHPELVEWLLSERPRRCLRELDVAGVLTAAAEGCDLLALRQLQGRLLAAAEPLPPPPLGAGAAPAAPPPPPPRLTPRQVCLMIAAAAGSPTTDWRAKLEWLETQPGGAGPGVSGGGAAAAAACTKAAACSDAPERLVWLRQRGYPLYAPAAAAAAAQAGNVPSLEYILVESGGGFLVPHLWKQAARAAAKAGHLAVLQALHAAGCLSYPGDDLLLIYAAAGGGAALPMVAWLVGLLGGGGAATAAAPPDDDEGRVLNAAARSGCVEMLSWLRDQGFSWSRATLASAAAGGCEEAMEWLVARGCPMPANGRPYLTAACNSDLSTLRCLRRLGCPWGTDTAAFSHCIAKGFPLAALRWLASEAGGCPVDWDDAAAAVERFFWRPESYRRQLMEWLAGAGARAGARPELEDAEAEEVATGEGEAEAGPVGMSVEAEGEAAEAELEAAAGQVEVRAMALAEAAVEGGDTGGGDA</sequence>
<dbReference type="GO" id="GO:0005783">
    <property type="term" value="C:endoplasmic reticulum"/>
    <property type="evidence" value="ECO:0007669"/>
    <property type="project" value="TreeGrafter"/>
</dbReference>
<dbReference type="SUPFAM" id="SSF48403">
    <property type="entry name" value="Ankyrin repeat"/>
    <property type="match status" value="1"/>
</dbReference>
<dbReference type="GO" id="GO:0071944">
    <property type="term" value="C:cell periphery"/>
    <property type="evidence" value="ECO:0007669"/>
    <property type="project" value="TreeGrafter"/>
</dbReference>
<comment type="caution">
    <text evidence="1">The sequence shown here is derived from an EMBL/GenBank/DDBJ whole genome shotgun (WGS) entry which is preliminary data.</text>
</comment>
<accession>A0A9W6C0J3</accession>
<dbReference type="InterPro" id="IPR036770">
    <property type="entry name" value="Ankyrin_rpt-contain_sf"/>
</dbReference>